<protein>
    <submittedName>
        <fullName evidence="1">Uncharacterized protein</fullName>
    </submittedName>
</protein>
<dbReference type="AlphaFoldDB" id="A0A2N5DW53"/>
<evidence type="ECO:0000313" key="2">
    <source>
        <dbReference type="Proteomes" id="UP000234240"/>
    </source>
</evidence>
<reference evidence="1 2" key="1">
    <citation type="submission" date="2017-12" db="EMBL/GenBank/DDBJ databases">
        <title>Characterization of six clinical isolates of Enterochimera gen. nov., a novel genus of the Yersiniaciae family and the three species Enterochimera arupensis sp. nov., Enterochimera coloradensis sp. nov, and Enterochimera californica sp. nov.</title>
        <authorList>
            <person name="Rossi A."/>
            <person name="Fisher M."/>
        </authorList>
    </citation>
    <scope>NUCLEOTIDE SEQUENCE [LARGE SCALE GENOMIC DNA]</scope>
    <source>
        <strain evidence="2">2015-Iso6</strain>
    </source>
</reference>
<gene>
    <name evidence="1" type="ORF">CYR55_20415</name>
</gene>
<name>A0A2N5DW53_9GAMM</name>
<sequence>MLTTSADNIGSGRRWQARAAALPTHTGIDATSSVPEGKSLADYILLLPLADIAPIYIYLSKPP</sequence>
<accession>A0A2N5DW53</accession>
<evidence type="ECO:0000313" key="1">
    <source>
        <dbReference type="EMBL" id="PLR31432.1"/>
    </source>
</evidence>
<keyword evidence="2" id="KW-1185">Reference proteome</keyword>
<organism evidence="1 2">
    <name type="scientific">Chimaeribacter californicus</name>
    <dbReference type="NCBI Taxonomy" id="2060067"/>
    <lineage>
        <taxon>Bacteria</taxon>
        <taxon>Pseudomonadati</taxon>
        <taxon>Pseudomonadota</taxon>
        <taxon>Gammaproteobacteria</taxon>
        <taxon>Enterobacterales</taxon>
        <taxon>Yersiniaceae</taxon>
        <taxon>Chimaeribacter</taxon>
    </lineage>
</organism>
<proteinExistence type="predicted"/>
<dbReference type="Proteomes" id="UP000234240">
    <property type="component" value="Unassembled WGS sequence"/>
</dbReference>
<comment type="caution">
    <text evidence="1">The sequence shown here is derived from an EMBL/GenBank/DDBJ whole genome shotgun (WGS) entry which is preliminary data.</text>
</comment>
<dbReference type="RefSeq" id="WP_101818186.1">
    <property type="nucleotide sequence ID" value="NZ_PJZF01000025.1"/>
</dbReference>
<dbReference type="EMBL" id="PJZF01000025">
    <property type="protein sequence ID" value="PLR31432.1"/>
    <property type="molecule type" value="Genomic_DNA"/>
</dbReference>